<name>A0A250J8H9_9BACT</name>
<evidence type="ECO:0000313" key="3">
    <source>
        <dbReference type="EMBL" id="ATB39506.1"/>
    </source>
</evidence>
<evidence type="ECO:0000259" key="2">
    <source>
        <dbReference type="Pfam" id="PF09937"/>
    </source>
</evidence>
<gene>
    <name evidence="3" type="ORF">CYFUS_004950</name>
</gene>
<feature type="compositionally biased region" description="Basic and acidic residues" evidence="1">
    <location>
        <begin position="116"/>
        <end position="128"/>
    </location>
</feature>
<feature type="compositionally biased region" description="Basic and acidic residues" evidence="1">
    <location>
        <begin position="257"/>
        <end position="266"/>
    </location>
</feature>
<protein>
    <recommendedName>
        <fullName evidence="2">DUF2169 domain-containing protein</fullName>
    </recommendedName>
</protein>
<dbReference type="EMBL" id="CP022098">
    <property type="protein sequence ID" value="ATB39506.1"/>
    <property type="molecule type" value="Genomic_DNA"/>
</dbReference>
<feature type="region of interest" description="Disordered" evidence="1">
    <location>
        <begin position="112"/>
        <end position="145"/>
    </location>
</feature>
<dbReference type="Pfam" id="PF09937">
    <property type="entry name" value="DUF2169"/>
    <property type="match status" value="1"/>
</dbReference>
<sequence length="295" mass="32069">MVRPRPPSPARRAGTIWPLWTSPCRARGPSPSRWTRRGQGSQLLRLLLGLRALRSGLELHHPASCSARYSRASRGGRAVHSRRRRSIGRMARRGPSLHRKHDAIRVRAAPVGGRADASRVHAGSEGHVRNAARQGAGARQRAGSALPRGAALEGLGHGQLPVRARGAFIKPATDVVLVGHAHAPRVGTRELLVSLRVGPVKKKAGMSEGLKLQYQHGRRGRDGWWWRGLGEDEGQGGVRQLLVRRAVRGEERGALLRPDAAQRQEHPPFPLLQGPVVSVGGRKSDPTCPECGDKY</sequence>
<accession>A0A250J8H9</accession>
<organism evidence="3 4">
    <name type="scientific">Cystobacter fuscus</name>
    <dbReference type="NCBI Taxonomy" id="43"/>
    <lineage>
        <taxon>Bacteria</taxon>
        <taxon>Pseudomonadati</taxon>
        <taxon>Myxococcota</taxon>
        <taxon>Myxococcia</taxon>
        <taxon>Myxococcales</taxon>
        <taxon>Cystobacterineae</taxon>
        <taxon>Archangiaceae</taxon>
        <taxon>Cystobacter</taxon>
    </lineage>
</organism>
<dbReference type="KEGG" id="cfus:CYFUS_004950"/>
<reference evidence="3 4" key="1">
    <citation type="submission" date="2017-06" db="EMBL/GenBank/DDBJ databases">
        <title>Sequencing and comparative analysis of myxobacterial genomes.</title>
        <authorList>
            <person name="Rupp O."/>
            <person name="Goesmann A."/>
            <person name="Sogaard-Andersen L."/>
        </authorList>
    </citation>
    <scope>NUCLEOTIDE SEQUENCE [LARGE SCALE GENOMIC DNA]</scope>
    <source>
        <strain evidence="3 4">DSM 52655</strain>
    </source>
</reference>
<evidence type="ECO:0000313" key="4">
    <source>
        <dbReference type="Proteomes" id="UP000217257"/>
    </source>
</evidence>
<feature type="domain" description="DUF2169" evidence="2">
    <location>
        <begin position="167"/>
        <end position="203"/>
    </location>
</feature>
<feature type="region of interest" description="Disordered" evidence="1">
    <location>
        <begin position="257"/>
        <end position="295"/>
    </location>
</feature>
<evidence type="ECO:0000256" key="1">
    <source>
        <dbReference type="SAM" id="MobiDB-lite"/>
    </source>
</evidence>
<proteinExistence type="predicted"/>
<dbReference type="InterPro" id="IPR018683">
    <property type="entry name" value="DUF2169"/>
</dbReference>
<dbReference type="Proteomes" id="UP000217257">
    <property type="component" value="Chromosome"/>
</dbReference>
<dbReference type="AlphaFoldDB" id="A0A250J8H9"/>
<feature type="compositionally biased region" description="Low complexity" evidence="1">
    <location>
        <begin position="131"/>
        <end position="143"/>
    </location>
</feature>